<dbReference type="GO" id="GO:0015020">
    <property type="term" value="F:glucuronosyltransferase activity"/>
    <property type="evidence" value="ECO:0007669"/>
    <property type="project" value="UniProtKB-EC"/>
</dbReference>
<reference evidence="8" key="2">
    <citation type="submission" date="2022-06" db="UniProtKB">
        <authorList>
            <consortium name="EnsemblMetazoa"/>
        </authorList>
    </citation>
    <scope>IDENTIFICATION</scope>
    <source>
        <strain evidence="8">DF5081</strain>
    </source>
</reference>
<dbReference type="Pfam" id="PF00201">
    <property type="entry name" value="UDPGT"/>
    <property type="match status" value="1"/>
</dbReference>
<dbReference type="PANTHER" id="PTHR48043">
    <property type="entry name" value="EG:EG0003.4 PROTEIN-RELATED"/>
    <property type="match status" value="1"/>
</dbReference>
<dbReference type="Gene3D" id="3.40.50.2000">
    <property type="entry name" value="Glycogen Phosphorylase B"/>
    <property type="match status" value="1"/>
</dbReference>
<keyword evidence="3" id="KW-0328">Glycosyltransferase</keyword>
<dbReference type="PANTHER" id="PTHR48043:SF84">
    <property type="entry name" value="GLUCURONOSYLTRANSFERASE"/>
    <property type="match status" value="1"/>
</dbReference>
<dbReference type="SUPFAM" id="SSF53756">
    <property type="entry name" value="UDP-Glycosyltransferase/glycogen phosphorylase"/>
    <property type="match status" value="1"/>
</dbReference>
<keyword evidence="7" id="KW-0472">Membrane</keyword>
<evidence type="ECO:0000313" key="9">
    <source>
        <dbReference type="Proteomes" id="UP000005237"/>
    </source>
</evidence>
<name>A0A8R1EIJ8_CAEJA</name>
<evidence type="ECO:0000256" key="2">
    <source>
        <dbReference type="ARBA" id="ARBA00012544"/>
    </source>
</evidence>
<organism evidence="8 9">
    <name type="scientific">Caenorhabditis japonica</name>
    <dbReference type="NCBI Taxonomy" id="281687"/>
    <lineage>
        <taxon>Eukaryota</taxon>
        <taxon>Metazoa</taxon>
        <taxon>Ecdysozoa</taxon>
        <taxon>Nematoda</taxon>
        <taxon>Chromadorea</taxon>
        <taxon>Rhabditida</taxon>
        <taxon>Rhabditina</taxon>
        <taxon>Rhabditomorpha</taxon>
        <taxon>Rhabditoidea</taxon>
        <taxon>Rhabditidae</taxon>
        <taxon>Peloderinae</taxon>
        <taxon>Caenorhabditis</taxon>
    </lineage>
</organism>
<evidence type="ECO:0000256" key="6">
    <source>
        <dbReference type="ARBA" id="ARBA00047475"/>
    </source>
</evidence>
<keyword evidence="5" id="KW-0732">Signal</keyword>
<comment type="catalytic activity">
    <reaction evidence="6">
        <text>glucuronate acceptor + UDP-alpha-D-glucuronate = acceptor beta-D-glucuronoside + UDP + H(+)</text>
        <dbReference type="Rhea" id="RHEA:21032"/>
        <dbReference type="ChEBI" id="CHEBI:15378"/>
        <dbReference type="ChEBI" id="CHEBI:58052"/>
        <dbReference type="ChEBI" id="CHEBI:58223"/>
        <dbReference type="ChEBI" id="CHEBI:132367"/>
        <dbReference type="ChEBI" id="CHEBI:132368"/>
        <dbReference type="EC" id="2.4.1.17"/>
    </reaction>
</comment>
<sequence length="172" mass="19526">MKGERPAGLGKHVKTSSWVPQNQILHHKNTVMFVSHGGLKSTKEAICSATPTIFVPMFGEQTRNAWLIKENGFGRIVSKFNVNAKELGTHMREVLEHPDYQRNANNFLSLYADQPISTLDEGAFKFNRLVKYGGKMPGWFYPRGIDLSYLMVLNLDILIILPVLCVFLIFTR</sequence>
<dbReference type="InterPro" id="IPR002213">
    <property type="entry name" value="UDP_glucos_trans"/>
</dbReference>
<proteinExistence type="inferred from homology"/>
<protein>
    <recommendedName>
        <fullName evidence="2">glucuronosyltransferase</fullName>
        <ecNumber evidence="2">2.4.1.17</ecNumber>
    </recommendedName>
</protein>
<keyword evidence="7" id="KW-1133">Transmembrane helix</keyword>
<evidence type="ECO:0000256" key="1">
    <source>
        <dbReference type="ARBA" id="ARBA00009995"/>
    </source>
</evidence>
<dbReference type="EnsemblMetazoa" id="CJA36565a.1">
    <property type="protein sequence ID" value="CJA36565a.1"/>
    <property type="gene ID" value="WBGene00212412"/>
</dbReference>
<dbReference type="EC" id="2.4.1.17" evidence="2"/>
<keyword evidence="9" id="KW-1185">Reference proteome</keyword>
<keyword evidence="4" id="KW-0808">Transferase</keyword>
<dbReference type="Proteomes" id="UP000005237">
    <property type="component" value="Unassembled WGS sequence"/>
</dbReference>
<evidence type="ECO:0000256" key="7">
    <source>
        <dbReference type="SAM" id="Phobius"/>
    </source>
</evidence>
<reference evidence="9" key="1">
    <citation type="submission" date="2010-08" db="EMBL/GenBank/DDBJ databases">
        <authorList>
            <consortium name="Caenorhabditis japonica Sequencing Consortium"/>
            <person name="Wilson R.K."/>
        </authorList>
    </citation>
    <scope>NUCLEOTIDE SEQUENCE [LARGE SCALE GENOMIC DNA]</scope>
    <source>
        <strain evidence="9">DF5081</strain>
    </source>
</reference>
<feature type="transmembrane region" description="Helical" evidence="7">
    <location>
        <begin position="149"/>
        <end position="170"/>
    </location>
</feature>
<evidence type="ECO:0000313" key="8">
    <source>
        <dbReference type="EnsemblMetazoa" id="CJA36565a.1"/>
    </source>
</evidence>
<dbReference type="CDD" id="cd03784">
    <property type="entry name" value="GT1_Gtf-like"/>
    <property type="match status" value="1"/>
</dbReference>
<evidence type="ECO:0000256" key="4">
    <source>
        <dbReference type="ARBA" id="ARBA00022679"/>
    </source>
</evidence>
<evidence type="ECO:0000256" key="3">
    <source>
        <dbReference type="ARBA" id="ARBA00022676"/>
    </source>
</evidence>
<evidence type="ECO:0000256" key="5">
    <source>
        <dbReference type="ARBA" id="ARBA00022729"/>
    </source>
</evidence>
<comment type="similarity">
    <text evidence="1">Belongs to the UDP-glycosyltransferase family.</text>
</comment>
<keyword evidence="7" id="KW-0812">Transmembrane</keyword>
<dbReference type="InterPro" id="IPR050271">
    <property type="entry name" value="UDP-glycosyltransferase"/>
</dbReference>
<dbReference type="AlphaFoldDB" id="A0A8R1EIJ8"/>
<accession>A0A8R1EIJ8</accession>